<evidence type="ECO:0008006" key="3">
    <source>
        <dbReference type="Google" id="ProtNLM"/>
    </source>
</evidence>
<evidence type="ECO:0000313" key="2">
    <source>
        <dbReference type="Proteomes" id="UP000251993"/>
    </source>
</evidence>
<reference evidence="1 2" key="1">
    <citation type="submission" date="2018-07" db="EMBL/GenBank/DDBJ databases">
        <title>Genome sequencing of Runella.</title>
        <authorList>
            <person name="Baek M.-G."/>
            <person name="Yi H."/>
        </authorList>
    </citation>
    <scope>NUCLEOTIDE SEQUENCE [LARGE SCALE GENOMIC DNA]</scope>
    <source>
        <strain evidence="1 2">HYN0085</strain>
    </source>
</reference>
<dbReference type="CDD" id="cd17036">
    <property type="entry name" value="T3SC_YbjN-like_1"/>
    <property type="match status" value="1"/>
</dbReference>
<sequence>MNTPEIPNPAHAALDEQHRRVTEMIHCYVESVGLTREQTYNPELKNWRWQTGSASIEVLIEKLNFSNGSRRDYLRIFSPLMNTPATNLLRFYRHLLELNDAKLGVKLTIMPSNQIVYATYERDIKGMDYSELSTCIADLESWADRLDDELKAQFPDLSN</sequence>
<evidence type="ECO:0000313" key="1">
    <source>
        <dbReference type="EMBL" id="AXE16612.1"/>
    </source>
</evidence>
<dbReference type="EMBL" id="CP030850">
    <property type="protein sequence ID" value="AXE16612.1"/>
    <property type="molecule type" value="Genomic_DNA"/>
</dbReference>
<accession>A0A344TD91</accession>
<keyword evidence="2" id="KW-1185">Reference proteome</keyword>
<dbReference type="KEGG" id="run:DR864_02150"/>
<gene>
    <name evidence="1" type="ORF">DR864_02150</name>
</gene>
<dbReference type="Proteomes" id="UP000251993">
    <property type="component" value="Chromosome"/>
</dbReference>
<proteinExistence type="predicted"/>
<dbReference type="AlphaFoldDB" id="A0A344TD91"/>
<dbReference type="Gene3D" id="3.30.1460.10">
    <property type="match status" value="1"/>
</dbReference>
<name>A0A344TD91_9BACT</name>
<dbReference type="SUPFAM" id="SSF69635">
    <property type="entry name" value="Type III secretory system chaperone-like"/>
    <property type="match status" value="1"/>
</dbReference>
<dbReference type="OrthoDB" id="949269at2"/>
<dbReference type="RefSeq" id="WP_114065399.1">
    <property type="nucleotide sequence ID" value="NZ_CP030850.1"/>
</dbReference>
<protein>
    <recommendedName>
        <fullName evidence="3">Sensory transduction regulator</fullName>
    </recommendedName>
</protein>
<organism evidence="1 2">
    <name type="scientific">Runella rosea</name>
    <dbReference type="NCBI Taxonomy" id="2259595"/>
    <lineage>
        <taxon>Bacteria</taxon>
        <taxon>Pseudomonadati</taxon>
        <taxon>Bacteroidota</taxon>
        <taxon>Cytophagia</taxon>
        <taxon>Cytophagales</taxon>
        <taxon>Spirosomataceae</taxon>
        <taxon>Runella</taxon>
    </lineage>
</organism>